<evidence type="ECO:0000256" key="6">
    <source>
        <dbReference type="ARBA" id="ARBA00022777"/>
    </source>
</evidence>
<dbReference type="AlphaFoldDB" id="A0A538TVW5"/>
<dbReference type="Proteomes" id="UP000319836">
    <property type="component" value="Unassembled WGS sequence"/>
</dbReference>
<dbReference type="Gene3D" id="3.30.565.10">
    <property type="entry name" value="Histidine kinase-like ATPase, C-terminal domain"/>
    <property type="match status" value="1"/>
</dbReference>
<evidence type="ECO:0000313" key="12">
    <source>
        <dbReference type="Proteomes" id="UP000319836"/>
    </source>
</evidence>
<keyword evidence="5" id="KW-0547">Nucleotide-binding</keyword>
<evidence type="ECO:0000256" key="3">
    <source>
        <dbReference type="ARBA" id="ARBA00022553"/>
    </source>
</evidence>
<dbReference type="SUPFAM" id="SSF55874">
    <property type="entry name" value="ATPase domain of HSP90 chaperone/DNA topoisomerase II/histidine kinase"/>
    <property type="match status" value="1"/>
</dbReference>
<keyword evidence="7" id="KW-0067">ATP-binding</keyword>
<dbReference type="GO" id="GO:0000155">
    <property type="term" value="F:phosphorelay sensor kinase activity"/>
    <property type="evidence" value="ECO:0007669"/>
    <property type="project" value="InterPro"/>
</dbReference>
<feature type="transmembrane region" description="Helical" evidence="9">
    <location>
        <begin position="97"/>
        <end position="115"/>
    </location>
</feature>
<keyword evidence="9" id="KW-0472">Membrane</keyword>
<feature type="transmembrane region" description="Helical" evidence="9">
    <location>
        <begin position="148"/>
        <end position="167"/>
    </location>
</feature>
<dbReference type="EMBL" id="VBPA01000433">
    <property type="protein sequence ID" value="TMQ67783.1"/>
    <property type="molecule type" value="Genomic_DNA"/>
</dbReference>
<proteinExistence type="predicted"/>
<accession>A0A538TVW5</accession>
<evidence type="ECO:0000256" key="9">
    <source>
        <dbReference type="SAM" id="Phobius"/>
    </source>
</evidence>
<dbReference type="InterPro" id="IPR011712">
    <property type="entry name" value="Sig_transdc_His_kin_sub3_dim/P"/>
</dbReference>
<dbReference type="PROSITE" id="PS50109">
    <property type="entry name" value="HIS_KIN"/>
    <property type="match status" value="1"/>
</dbReference>
<keyword evidence="3" id="KW-0597">Phosphoprotein</keyword>
<feature type="transmembrane region" description="Helical" evidence="9">
    <location>
        <begin position="121"/>
        <end position="141"/>
    </location>
</feature>
<dbReference type="Gene3D" id="1.20.5.1930">
    <property type="match status" value="1"/>
</dbReference>
<evidence type="ECO:0000256" key="4">
    <source>
        <dbReference type="ARBA" id="ARBA00022679"/>
    </source>
</evidence>
<feature type="transmembrane region" description="Helical" evidence="9">
    <location>
        <begin position="64"/>
        <end position="85"/>
    </location>
</feature>
<protein>
    <recommendedName>
        <fullName evidence="2">histidine kinase</fullName>
        <ecNumber evidence="2">2.7.13.3</ecNumber>
    </recommendedName>
</protein>
<feature type="transmembrane region" description="Helical" evidence="9">
    <location>
        <begin position="179"/>
        <end position="202"/>
    </location>
</feature>
<sequence>MDRSMVELSALTFQAVVTALLALVYWWLWRQQRRSYFAVWAAAWAAFALRLGFISAFVTTRREIWLFAHQAATGITALLLLWAALVFARGMRWRSRYLGFGLVAVAWAYVAIFRIHDMRAAGITSAVALATVTLWTGIVFWRHRRSRHSLGGAVLAWTFLLWGLHHLDYPLLRPLGSGILYGVFADVLFIVAATIGTLLLVLGDGRRELETRNHQLEQLTALLLRAQEEERRRIARELHDEAGQILTAVKIELDLDGRREAGEMVGRALVQVRDLSNLLRPAALDLGLAPALESLVEDFERRTRIDTALQCPKPMPPMPEDVQVTIYRVTQEALTNVARHAAARHVDVRLEVERSEARLSVQDDGRGAPPDATPNLGLLGIRERVTTLGGTVEMNGGEGHGFRIEAVIPVGAPA</sequence>
<evidence type="ECO:0000256" key="5">
    <source>
        <dbReference type="ARBA" id="ARBA00022741"/>
    </source>
</evidence>
<dbReference type="Pfam" id="PF07730">
    <property type="entry name" value="HisKA_3"/>
    <property type="match status" value="1"/>
</dbReference>
<name>A0A538TVW5_UNCEI</name>
<organism evidence="11 12">
    <name type="scientific">Eiseniibacteriota bacterium</name>
    <dbReference type="NCBI Taxonomy" id="2212470"/>
    <lineage>
        <taxon>Bacteria</taxon>
        <taxon>Candidatus Eiseniibacteriota</taxon>
    </lineage>
</organism>
<evidence type="ECO:0000256" key="2">
    <source>
        <dbReference type="ARBA" id="ARBA00012438"/>
    </source>
</evidence>
<keyword evidence="9" id="KW-1133">Transmembrane helix</keyword>
<dbReference type="InterPro" id="IPR005467">
    <property type="entry name" value="His_kinase_dom"/>
</dbReference>
<keyword evidence="9" id="KW-0812">Transmembrane</keyword>
<feature type="transmembrane region" description="Helical" evidence="9">
    <location>
        <begin position="36"/>
        <end position="58"/>
    </location>
</feature>
<dbReference type="Pfam" id="PF02518">
    <property type="entry name" value="HATPase_c"/>
    <property type="match status" value="1"/>
</dbReference>
<feature type="domain" description="Histidine kinase" evidence="10">
    <location>
        <begin position="233"/>
        <end position="412"/>
    </location>
</feature>
<dbReference type="GO" id="GO:0046983">
    <property type="term" value="F:protein dimerization activity"/>
    <property type="evidence" value="ECO:0007669"/>
    <property type="project" value="InterPro"/>
</dbReference>
<keyword evidence="6" id="KW-0418">Kinase</keyword>
<feature type="transmembrane region" description="Helical" evidence="9">
    <location>
        <begin position="12"/>
        <end position="29"/>
    </location>
</feature>
<dbReference type="PANTHER" id="PTHR24421:SF10">
    <property type="entry name" value="NITRATE_NITRITE SENSOR PROTEIN NARQ"/>
    <property type="match status" value="1"/>
</dbReference>
<evidence type="ECO:0000256" key="1">
    <source>
        <dbReference type="ARBA" id="ARBA00000085"/>
    </source>
</evidence>
<dbReference type="CDD" id="cd16917">
    <property type="entry name" value="HATPase_UhpB-NarQ-NarX-like"/>
    <property type="match status" value="1"/>
</dbReference>
<comment type="caution">
    <text evidence="11">The sequence shown here is derived from an EMBL/GenBank/DDBJ whole genome shotgun (WGS) entry which is preliminary data.</text>
</comment>
<evidence type="ECO:0000256" key="8">
    <source>
        <dbReference type="ARBA" id="ARBA00023012"/>
    </source>
</evidence>
<dbReference type="PANTHER" id="PTHR24421">
    <property type="entry name" value="NITRATE/NITRITE SENSOR PROTEIN NARX-RELATED"/>
    <property type="match status" value="1"/>
</dbReference>
<evidence type="ECO:0000256" key="7">
    <source>
        <dbReference type="ARBA" id="ARBA00022840"/>
    </source>
</evidence>
<reference evidence="11 12" key="1">
    <citation type="journal article" date="2019" name="Nat. Microbiol.">
        <title>Mediterranean grassland soil C-N compound turnover is dependent on rainfall and depth, and is mediated by genomically divergent microorganisms.</title>
        <authorList>
            <person name="Diamond S."/>
            <person name="Andeer P.F."/>
            <person name="Li Z."/>
            <person name="Crits-Christoph A."/>
            <person name="Burstein D."/>
            <person name="Anantharaman K."/>
            <person name="Lane K.R."/>
            <person name="Thomas B.C."/>
            <person name="Pan C."/>
            <person name="Northen T.R."/>
            <person name="Banfield J.F."/>
        </authorList>
    </citation>
    <scope>NUCLEOTIDE SEQUENCE [LARGE SCALE GENOMIC DNA]</scope>
    <source>
        <strain evidence="11">WS_10</strain>
    </source>
</reference>
<dbReference type="EC" id="2.7.13.3" evidence="2"/>
<dbReference type="GO" id="GO:0005524">
    <property type="term" value="F:ATP binding"/>
    <property type="evidence" value="ECO:0007669"/>
    <property type="project" value="UniProtKB-KW"/>
</dbReference>
<gene>
    <name evidence="11" type="ORF">E6K80_14965</name>
</gene>
<evidence type="ECO:0000313" key="11">
    <source>
        <dbReference type="EMBL" id="TMQ67783.1"/>
    </source>
</evidence>
<keyword evidence="4" id="KW-0808">Transferase</keyword>
<comment type="catalytic activity">
    <reaction evidence="1">
        <text>ATP + protein L-histidine = ADP + protein N-phospho-L-histidine.</text>
        <dbReference type="EC" id="2.7.13.3"/>
    </reaction>
</comment>
<dbReference type="InterPro" id="IPR003594">
    <property type="entry name" value="HATPase_dom"/>
</dbReference>
<evidence type="ECO:0000259" key="10">
    <source>
        <dbReference type="PROSITE" id="PS50109"/>
    </source>
</evidence>
<dbReference type="GO" id="GO:0016020">
    <property type="term" value="C:membrane"/>
    <property type="evidence" value="ECO:0007669"/>
    <property type="project" value="InterPro"/>
</dbReference>
<keyword evidence="8" id="KW-0902">Two-component regulatory system</keyword>
<dbReference type="InterPro" id="IPR036890">
    <property type="entry name" value="HATPase_C_sf"/>
</dbReference>
<dbReference type="InterPro" id="IPR050482">
    <property type="entry name" value="Sensor_HK_TwoCompSys"/>
</dbReference>
<dbReference type="SMART" id="SM00387">
    <property type="entry name" value="HATPase_c"/>
    <property type="match status" value="1"/>
</dbReference>